<organism evidence="1 2">
    <name type="scientific">Pseudogracilibacillus auburnensis</name>
    <dbReference type="NCBI Taxonomy" id="1494959"/>
    <lineage>
        <taxon>Bacteria</taxon>
        <taxon>Bacillati</taxon>
        <taxon>Bacillota</taxon>
        <taxon>Bacilli</taxon>
        <taxon>Bacillales</taxon>
        <taxon>Bacillaceae</taxon>
        <taxon>Pseudogracilibacillus</taxon>
    </lineage>
</organism>
<dbReference type="Proteomes" id="UP000247978">
    <property type="component" value="Unassembled WGS sequence"/>
</dbReference>
<reference evidence="1 2" key="1">
    <citation type="submission" date="2018-05" db="EMBL/GenBank/DDBJ databases">
        <title>Genomic Encyclopedia of Type Strains, Phase IV (KMG-IV): sequencing the most valuable type-strain genomes for metagenomic binning, comparative biology and taxonomic classification.</title>
        <authorList>
            <person name="Goeker M."/>
        </authorList>
    </citation>
    <scope>NUCLEOTIDE SEQUENCE [LARGE SCALE GENOMIC DNA]</scope>
    <source>
        <strain evidence="1 2">DSM 28556</strain>
    </source>
</reference>
<evidence type="ECO:0000313" key="2">
    <source>
        <dbReference type="Proteomes" id="UP000247978"/>
    </source>
</evidence>
<evidence type="ECO:0000313" key="1">
    <source>
        <dbReference type="EMBL" id="PXW88658.1"/>
    </source>
</evidence>
<protein>
    <submittedName>
        <fullName evidence="1">Uncharacterized protein</fullName>
    </submittedName>
</protein>
<comment type="caution">
    <text evidence="1">The sequence shown here is derived from an EMBL/GenBank/DDBJ whole genome shotgun (WGS) entry which is preliminary data.</text>
</comment>
<accession>A0A2V3W6A0</accession>
<dbReference type="EMBL" id="QJJQ01000003">
    <property type="protein sequence ID" value="PXW88658.1"/>
    <property type="molecule type" value="Genomic_DNA"/>
</dbReference>
<gene>
    <name evidence="1" type="ORF">DFR56_103163</name>
</gene>
<dbReference type="RefSeq" id="WP_110394493.1">
    <property type="nucleotide sequence ID" value="NZ_JBHUHB010000001.1"/>
</dbReference>
<proteinExistence type="predicted"/>
<dbReference type="AlphaFoldDB" id="A0A2V3W6A0"/>
<name>A0A2V3W6A0_9BACI</name>
<keyword evidence="2" id="KW-1185">Reference proteome</keyword>
<sequence length="64" mass="7739">MLWEMNSQDEVNETIHLTWRTIDDEMKHEGEQFKFLLYANFRGIKEKLPPFKTANMLLEYCNSL</sequence>